<feature type="compositionally biased region" description="Low complexity" evidence="3">
    <location>
        <begin position="42"/>
        <end position="53"/>
    </location>
</feature>
<feature type="chain" id="PRO_5039477181" description="Fibronectin type-III domain-containing protein" evidence="4">
    <location>
        <begin position="26"/>
        <end position="260"/>
    </location>
</feature>
<reference evidence="6 7" key="1">
    <citation type="journal article" date="2019" name="J. Ind. Microbiol. Biotechnol.">
        <title>The complete genomic sequence of Streptomyces spectabilis NRRL-2792 and identification of secondary metabolite biosynthetic gene clusters.</title>
        <authorList>
            <person name="Sinha A."/>
            <person name="Phillips-Salemka S."/>
            <person name="Niraula T.A."/>
            <person name="Short K.A."/>
            <person name="Niraula N.P."/>
        </authorList>
    </citation>
    <scope>NUCLEOTIDE SEQUENCE [LARGE SCALE GENOMIC DNA]</scope>
    <source>
        <strain evidence="6 7">NRRL 2792</strain>
    </source>
</reference>
<dbReference type="PROSITE" id="PS50853">
    <property type="entry name" value="FN3"/>
    <property type="match status" value="2"/>
</dbReference>
<evidence type="ECO:0000256" key="4">
    <source>
        <dbReference type="SAM" id="SignalP"/>
    </source>
</evidence>
<dbReference type="CDD" id="cd00063">
    <property type="entry name" value="FN3"/>
    <property type="match status" value="1"/>
</dbReference>
<feature type="region of interest" description="Disordered" evidence="3">
    <location>
        <begin position="42"/>
        <end position="66"/>
    </location>
</feature>
<proteinExistence type="predicted"/>
<evidence type="ECO:0000313" key="7">
    <source>
        <dbReference type="Proteomes" id="UP000316806"/>
    </source>
</evidence>
<dbReference type="InterPro" id="IPR013783">
    <property type="entry name" value="Ig-like_fold"/>
</dbReference>
<evidence type="ECO:0000256" key="2">
    <source>
        <dbReference type="ARBA" id="ARBA00023326"/>
    </source>
</evidence>
<evidence type="ECO:0000259" key="5">
    <source>
        <dbReference type="PROSITE" id="PS50853"/>
    </source>
</evidence>
<evidence type="ECO:0000313" key="6">
    <source>
        <dbReference type="EMBL" id="QDQ12740.1"/>
    </source>
</evidence>
<dbReference type="GO" id="GO:0016798">
    <property type="term" value="F:hydrolase activity, acting on glycosyl bonds"/>
    <property type="evidence" value="ECO:0007669"/>
    <property type="project" value="UniProtKB-KW"/>
</dbReference>
<organism evidence="6 7">
    <name type="scientific">Streptomyces spectabilis</name>
    <dbReference type="NCBI Taxonomy" id="68270"/>
    <lineage>
        <taxon>Bacteria</taxon>
        <taxon>Bacillati</taxon>
        <taxon>Actinomycetota</taxon>
        <taxon>Actinomycetes</taxon>
        <taxon>Kitasatosporales</taxon>
        <taxon>Streptomycetaceae</taxon>
        <taxon>Streptomyces</taxon>
    </lineage>
</organism>
<dbReference type="PROSITE" id="PS51318">
    <property type="entry name" value="TAT"/>
    <property type="match status" value="1"/>
</dbReference>
<feature type="compositionally biased region" description="Pro residues" evidence="3">
    <location>
        <begin position="227"/>
        <end position="254"/>
    </location>
</feature>
<dbReference type="EMBL" id="CP040916">
    <property type="protein sequence ID" value="QDQ12740.1"/>
    <property type="molecule type" value="Genomic_DNA"/>
</dbReference>
<dbReference type="Gene3D" id="2.60.40.10">
    <property type="entry name" value="Immunoglobulins"/>
    <property type="match status" value="2"/>
</dbReference>
<dbReference type="AlphaFoldDB" id="A0A516RAR3"/>
<keyword evidence="2" id="KW-0624">Polysaccharide degradation</keyword>
<dbReference type="Proteomes" id="UP000316806">
    <property type="component" value="Chromosome"/>
</dbReference>
<keyword evidence="2" id="KW-0119">Carbohydrate metabolism</keyword>
<dbReference type="InterPro" id="IPR003961">
    <property type="entry name" value="FN3_dom"/>
</dbReference>
<evidence type="ECO:0000256" key="1">
    <source>
        <dbReference type="ARBA" id="ARBA00023295"/>
    </source>
</evidence>
<sequence length="260" mass="26318">MSHPSRRSRLRTFAIPSAAAAAVLAAGLGLGAALDTGPAAEAAAPASGSAPEAPGKPRAVSGTNANTVTWTASSGARKYDVYRAEGDGAFTRVGSVTAPKYIDGRVVPDVPYTYKVKAVGSTGEASPYSPAARAARDTIAPVPPANLTVVPSDDGPGTALAWRDGTDAVSYTVYRSTSPQGPLKKIGTSTTTSFRDTAPAPDRPYVYWVKAVDAAGNTSDAATTGRPPEPTRPPTQSPGPTQPPTTAPTTPAPSPTFGDG</sequence>
<gene>
    <name evidence="6" type="ORF">FH965_21010</name>
</gene>
<keyword evidence="1" id="KW-0378">Hydrolase</keyword>
<dbReference type="SMART" id="SM00060">
    <property type="entry name" value="FN3"/>
    <property type="match status" value="2"/>
</dbReference>
<name>A0A516RAR3_STRST</name>
<dbReference type="InterPro" id="IPR036116">
    <property type="entry name" value="FN3_sf"/>
</dbReference>
<keyword evidence="1" id="KW-0326">Glycosidase</keyword>
<feature type="signal peptide" evidence="4">
    <location>
        <begin position="1"/>
        <end position="25"/>
    </location>
</feature>
<feature type="domain" description="Fibronectin type-III" evidence="5">
    <location>
        <begin position="143"/>
        <end position="234"/>
    </location>
</feature>
<keyword evidence="4" id="KW-0732">Signal</keyword>
<dbReference type="GO" id="GO:0000272">
    <property type="term" value="P:polysaccharide catabolic process"/>
    <property type="evidence" value="ECO:0007669"/>
    <property type="project" value="UniProtKB-KW"/>
</dbReference>
<feature type="region of interest" description="Disordered" evidence="3">
    <location>
        <begin position="176"/>
        <end position="201"/>
    </location>
</feature>
<dbReference type="SUPFAM" id="SSF49265">
    <property type="entry name" value="Fibronectin type III"/>
    <property type="match status" value="1"/>
</dbReference>
<protein>
    <recommendedName>
        <fullName evidence="5">Fibronectin type-III domain-containing protein</fullName>
    </recommendedName>
</protein>
<feature type="domain" description="Fibronectin type-III" evidence="5">
    <location>
        <begin position="50"/>
        <end position="141"/>
    </location>
</feature>
<accession>A0A516RAR3</accession>
<feature type="region of interest" description="Disordered" evidence="3">
    <location>
        <begin position="216"/>
        <end position="260"/>
    </location>
</feature>
<dbReference type="InterPro" id="IPR006311">
    <property type="entry name" value="TAT_signal"/>
</dbReference>
<dbReference type="RefSeq" id="WP_144320072.1">
    <property type="nucleotide sequence ID" value="NZ_CP040916.1"/>
</dbReference>
<evidence type="ECO:0000256" key="3">
    <source>
        <dbReference type="SAM" id="MobiDB-lite"/>
    </source>
</evidence>